<dbReference type="Proteomes" id="UP000058012">
    <property type="component" value="Unassembled WGS sequence"/>
</dbReference>
<keyword evidence="2" id="KW-0805">Transcription regulation</keyword>
<dbReference type="FunFam" id="1.10.10.10:FF:000001">
    <property type="entry name" value="LysR family transcriptional regulator"/>
    <property type="match status" value="1"/>
</dbReference>
<proteinExistence type="inferred from homology"/>
<organism evidence="6 7">
    <name type="scientific">Novosphingobium fuchskuhlense</name>
    <dbReference type="NCBI Taxonomy" id="1117702"/>
    <lineage>
        <taxon>Bacteria</taxon>
        <taxon>Pseudomonadati</taxon>
        <taxon>Pseudomonadota</taxon>
        <taxon>Alphaproteobacteria</taxon>
        <taxon>Sphingomonadales</taxon>
        <taxon>Sphingomonadaceae</taxon>
        <taxon>Novosphingobium</taxon>
    </lineage>
</organism>
<dbReference type="InterPro" id="IPR036388">
    <property type="entry name" value="WH-like_DNA-bd_sf"/>
</dbReference>
<dbReference type="PANTHER" id="PTHR30126:SF91">
    <property type="entry name" value="LYSR FAMILY TRANSCRIPTIONAL REGULATOR"/>
    <property type="match status" value="1"/>
</dbReference>
<dbReference type="STRING" id="1117702.AQZ52_11370"/>
<evidence type="ECO:0000256" key="4">
    <source>
        <dbReference type="ARBA" id="ARBA00023163"/>
    </source>
</evidence>
<dbReference type="Pfam" id="PF00126">
    <property type="entry name" value="HTH_1"/>
    <property type="match status" value="1"/>
</dbReference>
<dbReference type="GO" id="GO:0000976">
    <property type="term" value="F:transcription cis-regulatory region binding"/>
    <property type="evidence" value="ECO:0007669"/>
    <property type="project" value="TreeGrafter"/>
</dbReference>
<dbReference type="InterPro" id="IPR000847">
    <property type="entry name" value="LysR_HTH_N"/>
</dbReference>
<accession>A0A124JUI0</accession>
<dbReference type="PRINTS" id="PR00039">
    <property type="entry name" value="HTHLYSR"/>
</dbReference>
<comment type="caution">
    <text evidence="6">The sequence shown here is derived from an EMBL/GenBank/DDBJ whole genome shotgun (WGS) entry which is preliminary data.</text>
</comment>
<sequence>MLLPAEFDFHALEVFVLTVELGGMTASAQQLRITQSAVSQTIARLEQGIGATLFDRTLRPLGLTPAGRALYERATHLLATARTMVDEVREGANQPIDKVTVAMAESLAILLTGPLLNRLGPRVARWRVRSGISLNQQQDFLARRVDLLITGSSVLEKQEGVVHHDVLDDPFVLVFPPSFRGAADPIAAAEGLPFVRYSLDTGMGQRIESQLTRMRLRLPNVIEVDIVPQQLNAVALGIGWSITSLLCLAAMPALIPDLRVEPLPRARFARRIQVVSRAGELGDLAAETAALAGETIRSESMPLVLAQLPWAADLLGSV</sequence>
<dbReference type="Gene3D" id="3.40.190.290">
    <property type="match status" value="1"/>
</dbReference>
<dbReference type="RefSeq" id="WP_067910633.1">
    <property type="nucleotide sequence ID" value="NZ_KQ954245.1"/>
</dbReference>
<keyword evidence="3" id="KW-0238">DNA-binding</keyword>
<gene>
    <name evidence="6" type="ORF">AQZ52_11370</name>
</gene>
<dbReference type="Pfam" id="PF03466">
    <property type="entry name" value="LysR_substrate"/>
    <property type="match status" value="1"/>
</dbReference>
<dbReference type="PROSITE" id="PS50931">
    <property type="entry name" value="HTH_LYSR"/>
    <property type="match status" value="1"/>
</dbReference>
<dbReference type="OrthoDB" id="7492271at2"/>
<keyword evidence="4" id="KW-0804">Transcription</keyword>
<evidence type="ECO:0000313" key="6">
    <source>
        <dbReference type="EMBL" id="KUR71255.1"/>
    </source>
</evidence>
<reference evidence="6 7" key="1">
    <citation type="submission" date="2015-10" db="EMBL/GenBank/DDBJ databases">
        <title>Draft genome sequence of Novosphingobium fuchskuhlense DSM 25065 isolated from a surface water sample of the southwest basin of Lake Grosse Fuchskuhle.</title>
        <authorList>
            <person name="Ruckert C."/>
            <person name="Winkler A."/>
            <person name="Glaeser J."/>
            <person name="Grossart H.-P."/>
            <person name="Kalinowski J."/>
            <person name="Glaeser S."/>
        </authorList>
    </citation>
    <scope>NUCLEOTIDE SEQUENCE [LARGE SCALE GENOMIC DNA]</scope>
    <source>
        <strain evidence="6 7">FNE08-7</strain>
    </source>
</reference>
<dbReference type="SUPFAM" id="SSF46785">
    <property type="entry name" value="Winged helix' DNA-binding domain"/>
    <property type="match status" value="1"/>
</dbReference>
<dbReference type="Gene3D" id="1.10.10.10">
    <property type="entry name" value="Winged helix-like DNA-binding domain superfamily/Winged helix DNA-binding domain"/>
    <property type="match status" value="1"/>
</dbReference>
<dbReference type="GO" id="GO:0003700">
    <property type="term" value="F:DNA-binding transcription factor activity"/>
    <property type="evidence" value="ECO:0007669"/>
    <property type="project" value="InterPro"/>
</dbReference>
<dbReference type="PANTHER" id="PTHR30126">
    <property type="entry name" value="HTH-TYPE TRANSCRIPTIONAL REGULATOR"/>
    <property type="match status" value="1"/>
</dbReference>
<evidence type="ECO:0000256" key="1">
    <source>
        <dbReference type="ARBA" id="ARBA00009437"/>
    </source>
</evidence>
<evidence type="ECO:0000313" key="7">
    <source>
        <dbReference type="Proteomes" id="UP000058012"/>
    </source>
</evidence>
<dbReference type="EMBL" id="LLZS01000007">
    <property type="protein sequence ID" value="KUR71255.1"/>
    <property type="molecule type" value="Genomic_DNA"/>
</dbReference>
<name>A0A124JUI0_9SPHN</name>
<keyword evidence="7" id="KW-1185">Reference proteome</keyword>
<dbReference type="SUPFAM" id="SSF53850">
    <property type="entry name" value="Periplasmic binding protein-like II"/>
    <property type="match status" value="1"/>
</dbReference>
<evidence type="ECO:0000259" key="5">
    <source>
        <dbReference type="PROSITE" id="PS50931"/>
    </source>
</evidence>
<evidence type="ECO:0000256" key="3">
    <source>
        <dbReference type="ARBA" id="ARBA00023125"/>
    </source>
</evidence>
<feature type="domain" description="HTH lysR-type" evidence="5">
    <location>
        <begin position="7"/>
        <end position="64"/>
    </location>
</feature>
<dbReference type="InterPro" id="IPR036390">
    <property type="entry name" value="WH_DNA-bd_sf"/>
</dbReference>
<dbReference type="InterPro" id="IPR005119">
    <property type="entry name" value="LysR_subst-bd"/>
</dbReference>
<comment type="similarity">
    <text evidence="1">Belongs to the LysR transcriptional regulatory family.</text>
</comment>
<protein>
    <submittedName>
        <fullName evidence="6">LysR family transcriptional regulator</fullName>
    </submittedName>
</protein>
<dbReference type="AlphaFoldDB" id="A0A124JUI0"/>
<evidence type="ECO:0000256" key="2">
    <source>
        <dbReference type="ARBA" id="ARBA00023015"/>
    </source>
</evidence>